<dbReference type="InterPro" id="IPR035973">
    <property type="entry name" value="Cyt_c_oxidase_su3-like_sf"/>
</dbReference>
<dbReference type="GO" id="GO:0016020">
    <property type="term" value="C:membrane"/>
    <property type="evidence" value="ECO:0007669"/>
    <property type="project" value="InterPro"/>
</dbReference>
<accession>A0A518GH73</accession>
<dbReference type="SUPFAM" id="SSF81452">
    <property type="entry name" value="Cytochrome c oxidase subunit III-like"/>
    <property type="match status" value="1"/>
</dbReference>
<feature type="transmembrane region" description="Helical" evidence="3">
    <location>
        <begin position="95"/>
        <end position="114"/>
    </location>
</feature>
<protein>
    <recommendedName>
        <fullName evidence="6">Heme-copper oxidase subunit III family profile domain-containing protein</fullName>
    </recommendedName>
</protein>
<dbReference type="RefSeq" id="WP_145086104.1">
    <property type="nucleotide sequence ID" value="NZ_CP036298.1"/>
</dbReference>
<sequence length="443" mass="49128">MVSPSETNSPDLQFQPGLPLSRGGVVFGLFLLAEIVFLASLVAGCVGVRWASPSGDWPHPSDMHVVVAMGALGGLSLLGSGATLLATLRAASREAVAATRGWLALTLLLGSLYLGTRGAESYNQWAHNLIANAAQRVLYDRPDTRYLSAVKERLTQLNAELSEATVRMGELEMQLSSPAESVVEREGHRESTEASSVRTEFAKLAAEVDMRGQRQAVVSALLSGAVGWTEDVVGKQADAAVQQMAMTTLAFDISGLPAQREVAEHYRTLELQGIRESLQLTQQRQRAADADEKRAVEAMHRARQVQEEMPKEHRDRSQEDYARAAMLATSAGAAKLEARNEERALQTRQEFHEQLVPMQGGLNRHYPWLRLPVCIPGGRRWASTCLLLTTAHAVHVFTALILLVVLVPWRRTPRRWRVLQGVGVYWWMLCIWGEFLISWVYWF</sequence>
<reference evidence="4 5" key="1">
    <citation type="submission" date="2019-02" db="EMBL/GenBank/DDBJ databases">
        <title>Deep-cultivation of Planctomycetes and their phenomic and genomic characterization uncovers novel biology.</title>
        <authorList>
            <person name="Wiegand S."/>
            <person name="Jogler M."/>
            <person name="Boedeker C."/>
            <person name="Pinto D."/>
            <person name="Vollmers J."/>
            <person name="Rivas-Marin E."/>
            <person name="Kohn T."/>
            <person name="Peeters S.H."/>
            <person name="Heuer A."/>
            <person name="Rast P."/>
            <person name="Oberbeckmann S."/>
            <person name="Bunk B."/>
            <person name="Jeske O."/>
            <person name="Meyerdierks A."/>
            <person name="Storesund J.E."/>
            <person name="Kallscheuer N."/>
            <person name="Luecker S."/>
            <person name="Lage O.M."/>
            <person name="Pohl T."/>
            <person name="Merkel B.J."/>
            <person name="Hornburger P."/>
            <person name="Mueller R.-W."/>
            <person name="Bruemmer F."/>
            <person name="Labrenz M."/>
            <person name="Spormann A.M."/>
            <person name="Op den Camp H."/>
            <person name="Overmann J."/>
            <person name="Amann R."/>
            <person name="Jetten M.S.M."/>
            <person name="Mascher T."/>
            <person name="Medema M.H."/>
            <person name="Devos D.P."/>
            <person name="Kaster A.-K."/>
            <person name="Ovreas L."/>
            <person name="Rohde M."/>
            <person name="Galperin M.Y."/>
            <person name="Jogler C."/>
        </authorList>
    </citation>
    <scope>NUCLEOTIDE SEQUENCE [LARGE SCALE GENOMIC DNA]</scope>
    <source>
        <strain evidence="4 5">Q31a</strain>
    </source>
</reference>
<dbReference type="GO" id="GO:0022904">
    <property type="term" value="P:respiratory electron transport chain"/>
    <property type="evidence" value="ECO:0007669"/>
    <property type="project" value="InterPro"/>
</dbReference>
<keyword evidence="1" id="KW-0175">Coiled coil</keyword>
<feature type="transmembrane region" description="Helical" evidence="3">
    <location>
        <begin position="25"/>
        <end position="51"/>
    </location>
</feature>
<dbReference type="InterPro" id="IPR013833">
    <property type="entry name" value="Cyt_c_oxidase_su3_a-hlx"/>
</dbReference>
<dbReference type="OrthoDB" id="9810850at2"/>
<feature type="region of interest" description="Disordered" evidence="2">
    <location>
        <begin position="177"/>
        <end position="196"/>
    </location>
</feature>
<gene>
    <name evidence="4" type="ORF">Q31a_63320</name>
</gene>
<dbReference type="KEGG" id="ahel:Q31a_63320"/>
<evidence type="ECO:0000256" key="3">
    <source>
        <dbReference type="SAM" id="Phobius"/>
    </source>
</evidence>
<dbReference type="Proteomes" id="UP000318017">
    <property type="component" value="Chromosome"/>
</dbReference>
<organism evidence="4 5">
    <name type="scientific">Aureliella helgolandensis</name>
    <dbReference type="NCBI Taxonomy" id="2527968"/>
    <lineage>
        <taxon>Bacteria</taxon>
        <taxon>Pseudomonadati</taxon>
        <taxon>Planctomycetota</taxon>
        <taxon>Planctomycetia</taxon>
        <taxon>Pirellulales</taxon>
        <taxon>Pirellulaceae</taxon>
        <taxon>Aureliella</taxon>
    </lineage>
</organism>
<feature type="transmembrane region" description="Helical" evidence="3">
    <location>
        <begin position="63"/>
        <end position="88"/>
    </location>
</feature>
<dbReference type="AlphaFoldDB" id="A0A518GH73"/>
<evidence type="ECO:0000313" key="4">
    <source>
        <dbReference type="EMBL" id="QDV27939.1"/>
    </source>
</evidence>
<feature type="transmembrane region" description="Helical" evidence="3">
    <location>
        <begin position="381"/>
        <end position="406"/>
    </location>
</feature>
<keyword evidence="3" id="KW-1133">Transmembrane helix</keyword>
<dbReference type="EMBL" id="CP036298">
    <property type="protein sequence ID" value="QDV27939.1"/>
    <property type="molecule type" value="Genomic_DNA"/>
</dbReference>
<evidence type="ECO:0008006" key="6">
    <source>
        <dbReference type="Google" id="ProtNLM"/>
    </source>
</evidence>
<keyword evidence="5" id="KW-1185">Reference proteome</keyword>
<keyword evidence="3" id="KW-0812">Transmembrane</keyword>
<feature type="coiled-coil region" evidence="1">
    <location>
        <begin position="147"/>
        <end position="174"/>
    </location>
</feature>
<evidence type="ECO:0000256" key="2">
    <source>
        <dbReference type="SAM" id="MobiDB-lite"/>
    </source>
</evidence>
<evidence type="ECO:0000256" key="1">
    <source>
        <dbReference type="SAM" id="Coils"/>
    </source>
</evidence>
<evidence type="ECO:0000313" key="5">
    <source>
        <dbReference type="Proteomes" id="UP000318017"/>
    </source>
</evidence>
<dbReference type="GO" id="GO:0004129">
    <property type="term" value="F:cytochrome-c oxidase activity"/>
    <property type="evidence" value="ECO:0007669"/>
    <property type="project" value="InterPro"/>
</dbReference>
<proteinExistence type="predicted"/>
<dbReference type="Gene3D" id="1.20.120.80">
    <property type="entry name" value="Cytochrome c oxidase, subunit III, four-helix bundle"/>
    <property type="match status" value="1"/>
</dbReference>
<name>A0A518GH73_9BACT</name>
<feature type="transmembrane region" description="Helical" evidence="3">
    <location>
        <begin position="418"/>
        <end position="442"/>
    </location>
</feature>
<keyword evidence="3" id="KW-0472">Membrane</keyword>
<feature type="compositionally biased region" description="Basic and acidic residues" evidence="2">
    <location>
        <begin position="182"/>
        <end position="192"/>
    </location>
</feature>